<accession>A0AAV8WW10</accession>
<protein>
    <submittedName>
        <fullName evidence="1">Uncharacterized protein</fullName>
    </submittedName>
</protein>
<organism evidence="1 2">
    <name type="scientific">Rhamnusium bicolor</name>
    <dbReference type="NCBI Taxonomy" id="1586634"/>
    <lineage>
        <taxon>Eukaryota</taxon>
        <taxon>Metazoa</taxon>
        <taxon>Ecdysozoa</taxon>
        <taxon>Arthropoda</taxon>
        <taxon>Hexapoda</taxon>
        <taxon>Insecta</taxon>
        <taxon>Pterygota</taxon>
        <taxon>Neoptera</taxon>
        <taxon>Endopterygota</taxon>
        <taxon>Coleoptera</taxon>
        <taxon>Polyphaga</taxon>
        <taxon>Cucujiformia</taxon>
        <taxon>Chrysomeloidea</taxon>
        <taxon>Cerambycidae</taxon>
        <taxon>Lepturinae</taxon>
        <taxon>Rhagiini</taxon>
        <taxon>Rhamnusium</taxon>
    </lineage>
</organism>
<sequence length="175" mass="20639">MLHILEEDFSSSVNKTVEENQKEKRRQKKVTLPNMDDIKLLNQFLTNNRKKCLLILENKLDFDAWMDLAKYTLTSVQMFNRRRAGEIERITIADFNTYQTVNEDVDHDIFNSLSSESKMAARQYIRFEIRGKLARGVPVLLHKEIFNCIKTILQYRKNAGVSDSNPFVFWYPRGQ</sequence>
<dbReference type="Proteomes" id="UP001162156">
    <property type="component" value="Unassembled WGS sequence"/>
</dbReference>
<proteinExistence type="predicted"/>
<dbReference type="PANTHER" id="PTHR33480">
    <property type="entry name" value="SET DOMAIN-CONTAINING PROTEIN-RELATED"/>
    <property type="match status" value="1"/>
</dbReference>
<dbReference type="PANTHER" id="PTHR33480:SF1">
    <property type="entry name" value="TYR RECOMBINASE DOMAIN-CONTAINING PROTEIN"/>
    <property type="match status" value="1"/>
</dbReference>
<reference evidence="1" key="1">
    <citation type="journal article" date="2023" name="Insect Mol. Biol.">
        <title>Genome sequencing provides insights into the evolution of gene families encoding plant cell wall-degrading enzymes in longhorned beetles.</title>
        <authorList>
            <person name="Shin N.R."/>
            <person name="Okamura Y."/>
            <person name="Kirsch R."/>
            <person name="Pauchet Y."/>
        </authorList>
    </citation>
    <scope>NUCLEOTIDE SEQUENCE</scope>
    <source>
        <strain evidence="1">RBIC_L_NR</strain>
    </source>
</reference>
<comment type="caution">
    <text evidence="1">The sequence shown here is derived from an EMBL/GenBank/DDBJ whole genome shotgun (WGS) entry which is preliminary data.</text>
</comment>
<evidence type="ECO:0000313" key="2">
    <source>
        <dbReference type="Proteomes" id="UP001162156"/>
    </source>
</evidence>
<name>A0AAV8WW10_9CUCU</name>
<dbReference type="EMBL" id="JANEYF010004586">
    <property type="protein sequence ID" value="KAJ8930673.1"/>
    <property type="molecule type" value="Genomic_DNA"/>
</dbReference>
<dbReference type="AlphaFoldDB" id="A0AAV8WW10"/>
<evidence type="ECO:0000313" key="1">
    <source>
        <dbReference type="EMBL" id="KAJ8930673.1"/>
    </source>
</evidence>
<gene>
    <name evidence="1" type="ORF">NQ314_016503</name>
</gene>
<keyword evidence="2" id="KW-1185">Reference proteome</keyword>